<evidence type="ECO:0000256" key="1">
    <source>
        <dbReference type="ARBA" id="ARBA00010638"/>
    </source>
</evidence>
<keyword evidence="3 4" id="KW-0067">ATP-binding</keyword>
<dbReference type="NCBIfam" id="TIGR02727">
    <property type="entry name" value="MTHFS_bact"/>
    <property type="match status" value="1"/>
</dbReference>
<feature type="binding site" evidence="4">
    <location>
        <begin position="35"/>
        <end position="39"/>
    </location>
    <ligand>
        <name>ATP</name>
        <dbReference type="ChEBI" id="CHEBI:30616"/>
    </ligand>
</feature>
<evidence type="ECO:0000256" key="4">
    <source>
        <dbReference type="PIRSR" id="PIRSR006806-1"/>
    </source>
</evidence>
<dbReference type="GO" id="GO:0046872">
    <property type="term" value="F:metal ion binding"/>
    <property type="evidence" value="ECO:0007669"/>
    <property type="project" value="UniProtKB-KW"/>
</dbReference>
<dbReference type="GO" id="GO:0005524">
    <property type="term" value="F:ATP binding"/>
    <property type="evidence" value="ECO:0007669"/>
    <property type="project" value="UniProtKB-KW"/>
</dbReference>
<dbReference type="AlphaFoldDB" id="A0A6M3ZXC5"/>
<dbReference type="GO" id="GO:0009396">
    <property type="term" value="P:folic acid-containing compound biosynthetic process"/>
    <property type="evidence" value="ECO:0007669"/>
    <property type="project" value="TreeGrafter"/>
</dbReference>
<dbReference type="PANTHER" id="PTHR23407">
    <property type="entry name" value="ATPASE INHIBITOR/5-FORMYLTETRAHYDROFOLATE CYCLO-LIGASE"/>
    <property type="match status" value="1"/>
</dbReference>
<feature type="binding site" evidence="4">
    <location>
        <position position="86"/>
    </location>
    <ligand>
        <name>substrate</name>
    </ligand>
</feature>
<reference evidence="6 7" key="1">
    <citation type="journal article" date="2012" name="J. Bacteriol.">
        <title>Genome sequence of the pathogenic Herbaspirillum seropedicae strain Os34, isolated from rice roots.</title>
        <authorList>
            <person name="Ye W."/>
            <person name="Ye S."/>
            <person name="Liu J."/>
            <person name="Chang S."/>
            <person name="Chen M."/>
            <person name="Zhu B."/>
            <person name="Guo L."/>
            <person name="An Q."/>
        </authorList>
    </citation>
    <scope>NUCLEOTIDE SEQUENCE [LARGE SCALE GENOMIC DNA]</scope>
    <source>
        <strain evidence="6 7">Os34</strain>
    </source>
</reference>
<dbReference type="Pfam" id="PF01812">
    <property type="entry name" value="5-FTHF_cyc-lig"/>
    <property type="match status" value="1"/>
</dbReference>
<gene>
    <name evidence="6" type="ORF">C798_24395</name>
</gene>
<dbReference type="InterPro" id="IPR002698">
    <property type="entry name" value="FTHF_cligase"/>
</dbReference>
<dbReference type="Proteomes" id="UP000501648">
    <property type="component" value="Chromosome"/>
</dbReference>
<feature type="binding site" evidence="4">
    <location>
        <begin position="161"/>
        <end position="169"/>
    </location>
    <ligand>
        <name>ATP</name>
        <dbReference type="ChEBI" id="CHEBI:30616"/>
    </ligand>
</feature>
<comment type="cofactor">
    <cofactor evidence="5">
        <name>Mg(2+)</name>
        <dbReference type="ChEBI" id="CHEBI:18420"/>
    </cofactor>
</comment>
<evidence type="ECO:0000313" key="6">
    <source>
        <dbReference type="EMBL" id="QJQ03258.1"/>
    </source>
</evidence>
<dbReference type="InterPro" id="IPR037171">
    <property type="entry name" value="NagB/RpiA_transferase-like"/>
</dbReference>
<evidence type="ECO:0000256" key="3">
    <source>
        <dbReference type="ARBA" id="ARBA00022840"/>
    </source>
</evidence>
<keyword evidence="5" id="KW-0479">Metal-binding</keyword>
<dbReference type="PANTHER" id="PTHR23407:SF1">
    <property type="entry name" value="5-FORMYLTETRAHYDROFOLATE CYCLO-LIGASE"/>
    <property type="match status" value="1"/>
</dbReference>
<comment type="catalytic activity">
    <reaction evidence="5">
        <text>(6S)-5-formyl-5,6,7,8-tetrahydrofolate + ATP = (6R)-5,10-methenyltetrahydrofolate + ADP + phosphate</text>
        <dbReference type="Rhea" id="RHEA:10488"/>
        <dbReference type="ChEBI" id="CHEBI:30616"/>
        <dbReference type="ChEBI" id="CHEBI:43474"/>
        <dbReference type="ChEBI" id="CHEBI:57455"/>
        <dbReference type="ChEBI" id="CHEBI:57457"/>
        <dbReference type="ChEBI" id="CHEBI:456216"/>
        <dbReference type="EC" id="6.3.3.2"/>
    </reaction>
</comment>
<evidence type="ECO:0000256" key="2">
    <source>
        <dbReference type="ARBA" id="ARBA00022741"/>
    </source>
</evidence>
<proteinExistence type="inferred from homology"/>
<evidence type="ECO:0000256" key="5">
    <source>
        <dbReference type="RuleBase" id="RU361279"/>
    </source>
</evidence>
<dbReference type="InterPro" id="IPR024185">
    <property type="entry name" value="FTHF_cligase-like_sf"/>
</dbReference>
<name>A0A6M3ZXC5_9BURK</name>
<dbReference type="Gene3D" id="3.40.50.10420">
    <property type="entry name" value="NagB/RpiA/CoA transferase-like"/>
    <property type="match status" value="1"/>
</dbReference>
<evidence type="ECO:0000313" key="7">
    <source>
        <dbReference type="Proteomes" id="UP000501648"/>
    </source>
</evidence>
<dbReference type="EC" id="6.3.3.2" evidence="5"/>
<sequence length="210" mass="22404">MQASSCRLMEQKMNPSIARDTLAPDTETTRAAHHKTLLRKTLLARRKAMPAEDQARAAALIGQRVLHWCAHQAIASLAVYQAIRGEPDLSAAYNALAAQGVHLCLPVVVGKEAPLEFRAWQPGDVLEKDALGTLVPPAGAPVVQPQALLIPCLGFNAAGFRLGYGGGFYDRTLAVNPRPLAVGVCHGFGLVEFEAQTHDIALDGILTDAI</sequence>
<organism evidence="6 7">
    <name type="scientific">Herbaspirillum rubrisubalbicans Os34</name>
    <dbReference type="NCBI Taxonomy" id="1235827"/>
    <lineage>
        <taxon>Bacteria</taxon>
        <taxon>Pseudomonadati</taxon>
        <taxon>Pseudomonadota</taxon>
        <taxon>Betaproteobacteria</taxon>
        <taxon>Burkholderiales</taxon>
        <taxon>Oxalobacteraceae</taxon>
        <taxon>Herbaspirillum</taxon>
    </lineage>
</organism>
<dbReference type="EMBL" id="CP008956">
    <property type="protein sequence ID" value="QJQ03258.1"/>
    <property type="molecule type" value="Genomic_DNA"/>
</dbReference>
<dbReference type="SUPFAM" id="SSF100950">
    <property type="entry name" value="NagB/RpiA/CoA transferase-like"/>
    <property type="match status" value="1"/>
</dbReference>
<protein>
    <recommendedName>
        <fullName evidence="5">5-formyltetrahydrofolate cyclo-ligase</fullName>
        <ecNumber evidence="5">6.3.3.2</ecNumber>
    </recommendedName>
</protein>
<dbReference type="PIRSF" id="PIRSF006806">
    <property type="entry name" value="FTHF_cligase"/>
    <property type="match status" value="1"/>
</dbReference>
<comment type="similarity">
    <text evidence="1 5">Belongs to the 5-formyltetrahydrofolate cyclo-ligase family.</text>
</comment>
<keyword evidence="2 4" id="KW-0547">Nucleotide-binding</keyword>
<dbReference type="GO" id="GO:0030272">
    <property type="term" value="F:5-formyltetrahydrofolate cyclo-ligase activity"/>
    <property type="evidence" value="ECO:0007669"/>
    <property type="project" value="UniProtKB-EC"/>
</dbReference>
<accession>A0A6M3ZXC5</accession>
<keyword evidence="6" id="KW-0436">Ligase</keyword>
<keyword evidence="5" id="KW-0460">Magnesium</keyword>
<dbReference type="GO" id="GO:0035999">
    <property type="term" value="P:tetrahydrofolate interconversion"/>
    <property type="evidence" value="ECO:0007669"/>
    <property type="project" value="TreeGrafter"/>
</dbReference>